<sequence>MGIRDFSFSHRTSKDFKMHAFVQTLLDVSRNVELVSLIYMKVNVKDVPHKQNYTCMTFCTKGYLTEKLKSFDSHISLLSFISAIRKESRALLVYGQN</sequence>
<evidence type="ECO:0000313" key="1">
    <source>
        <dbReference type="EMBL" id="GFQ65516.1"/>
    </source>
</evidence>
<protein>
    <submittedName>
        <fullName evidence="1">Uncharacterized protein</fullName>
    </submittedName>
</protein>
<keyword evidence="2" id="KW-1185">Reference proteome</keyword>
<organism evidence="1 2">
    <name type="scientific">Trichonephila clavata</name>
    <name type="common">Joro spider</name>
    <name type="synonym">Nephila clavata</name>
    <dbReference type="NCBI Taxonomy" id="2740835"/>
    <lineage>
        <taxon>Eukaryota</taxon>
        <taxon>Metazoa</taxon>
        <taxon>Ecdysozoa</taxon>
        <taxon>Arthropoda</taxon>
        <taxon>Chelicerata</taxon>
        <taxon>Arachnida</taxon>
        <taxon>Araneae</taxon>
        <taxon>Araneomorphae</taxon>
        <taxon>Entelegynae</taxon>
        <taxon>Araneoidea</taxon>
        <taxon>Nephilidae</taxon>
        <taxon>Trichonephila</taxon>
    </lineage>
</organism>
<dbReference type="Proteomes" id="UP000887116">
    <property type="component" value="Unassembled WGS sequence"/>
</dbReference>
<dbReference type="EMBL" id="BMAO01030073">
    <property type="protein sequence ID" value="GFQ65516.1"/>
    <property type="molecule type" value="Genomic_DNA"/>
</dbReference>
<accession>A0A8X6EZS0</accession>
<evidence type="ECO:0000313" key="2">
    <source>
        <dbReference type="Proteomes" id="UP000887116"/>
    </source>
</evidence>
<proteinExistence type="predicted"/>
<comment type="caution">
    <text evidence="1">The sequence shown here is derived from an EMBL/GenBank/DDBJ whole genome shotgun (WGS) entry which is preliminary data.</text>
</comment>
<gene>
    <name evidence="1" type="ORF">TNCT_278371</name>
</gene>
<reference evidence="1" key="1">
    <citation type="submission" date="2020-07" db="EMBL/GenBank/DDBJ databases">
        <title>Multicomponent nature underlies the extraordinary mechanical properties of spider dragline silk.</title>
        <authorList>
            <person name="Kono N."/>
            <person name="Nakamura H."/>
            <person name="Mori M."/>
            <person name="Yoshida Y."/>
            <person name="Ohtoshi R."/>
            <person name="Malay A.D."/>
            <person name="Moran D.A.P."/>
            <person name="Tomita M."/>
            <person name="Numata K."/>
            <person name="Arakawa K."/>
        </authorList>
    </citation>
    <scope>NUCLEOTIDE SEQUENCE</scope>
</reference>
<dbReference type="AlphaFoldDB" id="A0A8X6EZS0"/>
<name>A0A8X6EZS0_TRICU</name>